<sequence>MTVTVLLVDDQDLIRTSMRMMLDVEPDLTVVGEAADGVAAMDLAGRLCPQVVVMDIRMPRMDGVSTTRRITEEISPAPAVLALTTFDHDEYLFGVLQAGASGFVLKDDSAATLLEGIRAVARGDGFVSPGPTRRLIARAAIPSPPRAELPPCLTPREREVLALLGRALSNAQIARALHVEESTVKTHVQSLLTKLSLRTRVEAAVFATHAGLVEIGKD</sequence>
<feature type="modified residue" description="4-aspartylphosphate" evidence="5">
    <location>
        <position position="55"/>
    </location>
</feature>
<dbReference type="InterPro" id="IPR039420">
    <property type="entry name" value="WalR-like"/>
</dbReference>
<dbReference type="AlphaFoldDB" id="A0A1G8JCN2"/>
<reference evidence="8 9" key="1">
    <citation type="submission" date="2016-10" db="EMBL/GenBank/DDBJ databases">
        <authorList>
            <person name="de Groot N.N."/>
        </authorList>
    </citation>
    <scope>NUCLEOTIDE SEQUENCE [LARGE SCALE GENOMIC DNA]</scope>
    <source>
        <strain evidence="8 9">CPCC 201354</strain>
    </source>
</reference>
<dbReference type="PANTHER" id="PTHR43214:SF24">
    <property type="entry name" value="TRANSCRIPTIONAL REGULATORY PROTEIN NARL-RELATED"/>
    <property type="match status" value="1"/>
</dbReference>
<dbReference type="SMART" id="SM00421">
    <property type="entry name" value="HTH_LUXR"/>
    <property type="match status" value="1"/>
</dbReference>
<dbReference type="Gene3D" id="3.40.50.2300">
    <property type="match status" value="1"/>
</dbReference>
<dbReference type="InterPro" id="IPR001789">
    <property type="entry name" value="Sig_transdc_resp-reg_receiver"/>
</dbReference>
<name>A0A1G8JCN2_9ACTN</name>
<evidence type="ECO:0000259" key="6">
    <source>
        <dbReference type="PROSITE" id="PS50043"/>
    </source>
</evidence>
<dbReference type="GO" id="GO:0006355">
    <property type="term" value="P:regulation of DNA-templated transcription"/>
    <property type="evidence" value="ECO:0007669"/>
    <property type="project" value="InterPro"/>
</dbReference>
<keyword evidence="1 5" id="KW-0597">Phosphoprotein</keyword>
<feature type="domain" description="HTH luxR-type" evidence="6">
    <location>
        <begin position="146"/>
        <end position="211"/>
    </location>
</feature>
<evidence type="ECO:0000256" key="3">
    <source>
        <dbReference type="ARBA" id="ARBA00023125"/>
    </source>
</evidence>
<dbReference type="OrthoDB" id="8113315at2"/>
<keyword evidence="3 8" id="KW-0238">DNA-binding</keyword>
<accession>A0A1G8JCN2</accession>
<dbReference type="PROSITE" id="PS50110">
    <property type="entry name" value="RESPONSE_REGULATORY"/>
    <property type="match status" value="1"/>
</dbReference>
<dbReference type="PRINTS" id="PR00038">
    <property type="entry name" value="HTHLUXR"/>
</dbReference>
<dbReference type="SUPFAM" id="SSF46894">
    <property type="entry name" value="C-terminal effector domain of the bipartite response regulators"/>
    <property type="match status" value="1"/>
</dbReference>
<evidence type="ECO:0000256" key="4">
    <source>
        <dbReference type="ARBA" id="ARBA00023163"/>
    </source>
</evidence>
<dbReference type="CDD" id="cd06170">
    <property type="entry name" value="LuxR_C_like"/>
    <property type="match status" value="1"/>
</dbReference>
<proteinExistence type="predicted"/>
<dbReference type="InterPro" id="IPR011006">
    <property type="entry name" value="CheY-like_superfamily"/>
</dbReference>
<evidence type="ECO:0000256" key="5">
    <source>
        <dbReference type="PROSITE-ProRule" id="PRU00169"/>
    </source>
</evidence>
<dbReference type="CDD" id="cd17535">
    <property type="entry name" value="REC_NarL-like"/>
    <property type="match status" value="1"/>
</dbReference>
<dbReference type="SUPFAM" id="SSF52172">
    <property type="entry name" value="CheY-like"/>
    <property type="match status" value="1"/>
</dbReference>
<evidence type="ECO:0000259" key="7">
    <source>
        <dbReference type="PROSITE" id="PS50110"/>
    </source>
</evidence>
<dbReference type="Pfam" id="PF00196">
    <property type="entry name" value="GerE"/>
    <property type="match status" value="1"/>
</dbReference>
<evidence type="ECO:0000256" key="2">
    <source>
        <dbReference type="ARBA" id="ARBA00023015"/>
    </source>
</evidence>
<dbReference type="InterPro" id="IPR058245">
    <property type="entry name" value="NreC/VraR/RcsB-like_REC"/>
</dbReference>
<dbReference type="STRING" id="504805.SAMN05421505_14244"/>
<protein>
    <submittedName>
        <fullName evidence="8">DNA-binding response regulator, NarL/FixJ family, contains REC and HTH domains</fullName>
    </submittedName>
</protein>
<evidence type="ECO:0000313" key="8">
    <source>
        <dbReference type="EMBL" id="SDI29005.1"/>
    </source>
</evidence>
<organism evidence="8 9">
    <name type="scientific">Sinosporangium album</name>
    <dbReference type="NCBI Taxonomy" id="504805"/>
    <lineage>
        <taxon>Bacteria</taxon>
        <taxon>Bacillati</taxon>
        <taxon>Actinomycetota</taxon>
        <taxon>Actinomycetes</taxon>
        <taxon>Streptosporangiales</taxon>
        <taxon>Streptosporangiaceae</taxon>
        <taxon>Sinosporangium</taxon>
    </lineage>
</organism>
<dbReference type="GO" id="GO:0003677">
    <property type="term" value="F:DNA binding"/>
    <property type="evidence" value="ECO:0007669"/>
    <property type="project" value="UniProtKB-KW"/>
</dbReference>
<dbReference type="Proteomes" id="UP000198923">
    <property type="component" value="Unassembled WGS sequence"/>
</dbReference>
<dbReference type="PANTHER" id="PTHR43214">
    <property type="entry name" value="TWO-COMPONENT RESPONSE REGULATOR"/>
    <property type="match status" value="1"/>
</dbReference>
<dbReference type="PROSITE" id="PS50043">
    <property type="entry name" value="HTH_LUXR_2"/>
    <property type="match status" value="1"/>
</dbReference>
<keyword evidence="4" id="KW-0804">Transcription</keyword>
<dbReference type="GO" id="GO:0000160">
    <property type="term" value="P:phosphorelay signal transduction system"/>
    <property type="evidence" value="ECO:0007669"/>
    <property type="project" value="InterPro"/>
</dbReference>
<dbReference type="SMART" id="SM00448">
    <property type="entry name" value="REC"/>
    <property type="match status" value="1"/>
</dbReference>
<feature type="domain" description="Response regulatory" evidence="7">
    <location>
        <begin position="4"/>
        <end position="121"/>
    </location>
</feature>
<dbReference type="InterPro" id="IPR000792">
    <property type="entry name" value="Tscrpt_reg_LuxR_C"/>
</dbReference>
<keyword evidence="9" id="KW-1185">Reference proteome</keyword>
<evidence type="ECO:0000256" key="1">
    <source>
        <dbReference type="ARBA" id="ARBA00022553"/>
    </source>
</evidence>
<dbReference type="InterPro" id="IPR016032">
    <property type="entry name" value="Sig_transdc_resp-reg_C-effctor"/>
</dbReference>
<dbReference type="RefSeq" id="WP_093175045.1">
    <property type="nucleotide sequence ID" value="NZ_FNCN01000042.1"/>
</dbReference>
<keyword evidence="2" id="KW-0805">Transcription regulation</keyword>
<gene>
    <name evidence="8" type="ORF">SAMN05421505_14244</name>
</gene>
<dbReference type="EMBL" id="FNCN01000042">
    <property type="protein sequence ID" value="SDI29005.1"/>
    <property type="molecule type" value="Genomic_DNA"/>
</dbReference>
<dbReference type="Pfam" id="PF00072">
    <property type="entry name" value="Response_reg"/>
    <property type="match status" value="1"/>
</dbReference>
<evidence type="ECO:0000313" key="9">
    <source>
        <dbReference type="Proteomes" id="UP000198923"/>
    </source>
</evidence>